<reference evidence="2" key="1">
    <citation type="submission" date="2019-04" db="EMBL/GenBank/DDBJ databases">
        <title>Evolution of Biomass-Degrading Anaerobic Consortia Revealed by Metagenomics.</title>
        <authorList>
            <person name="Peng X."/>
        </authorList>
    </citation>
    <scope>NUCLEOTIDE SEQUENCE</scope>
    <source>
        <strain evidence="2">SIG66</strain>
    </source>
</reference>
<feature type="region of interest" description="Disordered" evidence="1">
    <location>
        <begin position="163"/>
        <end position="186"/>
    </location>
</feature>
<dbReference type="EMBL" id="SUVG01000001">
    <property type="protein sequence ID" value="MBE6420642.1"/>
    <property type="molecule type" value="Genomic_DNA"/>
</dbReference>
<evidence type="ECO:0000313" key="2">
    <source>
        <dbReference type="EMBL" id="MBE6420642.1"/>
    </source>
</evidence>
<gene>
    <name evidence="2" type="ORF">E7027_00615</name>
</gene>
<dbReference type="AlphaFoldDB" id="A0A928HI23"/>
<proteinExistence type="predicted"/>
<accession>A0A928HI23</accession>
<name>A0A928HI23_9BACT</name>
<organism evidence="2 3">
    <name type="scientific">Candidatus Avelusimicrobium gallicola</name>
    <dbReference type="NCBI Taxonomy" id="2562704"/>
    <lineage>
        <taxon>Bacteria</taxon>
        <taxon>Pseudomonadati</taxon>
        <taxon>Elusimicrobiota</taxon>
        <taxon>Elusimicrobia</taxon>
        <taxon>Elusimicrobiales</taxon>
        <taxon>Elusimicrobiaceae</taxon>
        <taxon>Candidatus Avelusimicrobium</taxon>
    </lineage>
</organism>
<evidence type="ECO:0000256" key="1">
    <source>
        <dbReference type="SAM" id="MobiDB-lite"/>
    </source>
</evidence>
<sequence>MKKKKVSVKNLVILLGLLIVAVAAVLPHFAWVLERAHAGAGLATLVQVSVAENNYFLEHHSFTEDWRELDTRFPPDLPGKFAPVSAVSRTRFFQVEESEDGFDFRLELAEDLKGGTVTAQRNGLIAYTLQESFPYPHFSCTGANAAGRWFCKKFTEHTDEIMFKPQEKNATSPSENQPEKIGPKKT</sequence>
<comment type="caution">
    <text evidence="2">The sequence shown here is derived from an EMBL/GenBank/DDBJ whole genome shotgun (WGS) entry which is preliminary data.</text>
</comment>
<feature type="compositionally biased region" description="Basic and acidic residues" evidence="1">
    <location>
        <begin position="177"/>
        <end position="186"/>
    </location>
</feature>
<evidence type="ECO:0000313" key="3">
    <source>
        <dbReference type="Proteomes" id="UP000725649"/>
    </source>
</evidence>
<dbReference type="Proteomes" id="UP000725649">
    <property type="component" value="Unassembled WGS sequence"/>
</dbReference>
<protein>
    <submittedName>
        <fullName evidence="2">Uncharacterized protein</fullName>
    </submittedName>
</protein>